<accession>K0S028</accession>
<feature type="compositionally biased region" description="Basic and acidic residues" evidence="1">
    <location>
        <begin position="44"/>
        <end position="56"/>
    </location>
</feature>
<dbReference type="OrthoDB" id="49552at2759"/>
<comment type="caution">
    <text evidence="2">The sequence shown here is derived from an EMBL/GenBank/DDBJ whole genome shotgun (WGS) entry which is preliminary data.</text>
</comment>
<proteinExistence type="predicted"/>
<dbReference type="Proteomes" id="UP000266841">
    <property type="component" value="Unassembled WGS sequence"/>
</dbReference>
<evidence type="ECO:0000313" key="2">
    <source>
        <dbReference type="EMBL" id="EJK54421.1"/>
    </source>
</evidence>
<feature type="compositionally biased region" description="Basic and acidic residues" evidence="1">
    <location>
        <begin position="64"/>
        <end position="74"/>
    </location>
</feature>
<dbReference type="AlphaFoldDB" id="K0S028"/>
<dbReference type="eggNOG" id="ENOG502SV89">
    <property type="taxonomic scope" value="Eukaryota"/>
</dbReference>
<feature type="region of interest" description="Disordered" evidence="1">
    <location>
        <begin position="354"/>
        <end position="377"/>
    </location>
</feature>
<evidence type="ECO:0000256" key="1">
    <source>
        <dbReference type="SAM" id="MobiDB-lite"/>
    </source>
</evidence>
<feature type="region of interest" description="Disordered" evidence="1">
    <location>
        <begin position="209"/>
        <end position="228"/>
    </location>
</feature>
<keyword evidence="3" id="KW-1185">Reference proteome</keyword>
<feature type="region of interest" description="Disordered" evidence="1">
    <location>
        <begin position="1"/>
        <end position="74"/>
    </location>
</feature>
<gene>
    <name evidence="2" type="ORF">THAOC_25955</name>
</gene>
<protein>
    <submittedName>
        <fullName evidence="2">Uncharacterized protein</fullName>
    </submittedName>
</protein>
<evidence type="ECO:0000313" key="3">
    <source>
        <dbReference type="Proteomes" id="UP000266841"/>
    </source>
</evidence>
<sequence>PWTARLGKVRSRPTKVKTDSAAGAGDCSGESTAGDDTNFGFGAERQRREVQGDHGRWTCGFGDSSREEKGERSAERCAFREGEDDATAQNMYQTLTPFLLPRAALQDYELCLRSSCKKIRVVTNISGDADLLVTGSPSVAVKVFDSLDIEQFEKTASITVALEQASREGIGSLACFRDSFENTLVVFVLRGEQQRDQLSRRDSFFSAAQRSLQLPPPGDREGKGKRRVSRTVIVTSASGAVDAIRSVVASLDKSRCEKRELYFRNTAGSHLHPSSRPSQGGIADHVVREFNKWSERNEMLEDGEANVLLHMIGSLEKLFAAKSLDNVPIRNQGKRICEFFGNPVDGIENTLSVDRDRSEREFDDDPSSSTPYPQPQAYFQTGRKLPFVGPDPALTGGTQQFTPMMPSKLSFNSQQQSIFPAEYGTTHDFQHSSRVYEHANGSGIYDQPSGFAEASARPQNHSKYAGHVRAECPPTNPPYMYDYHDQRYDGDI</sequence>
<organism evidence="2 3">
    <name type="scientific">Thalassiosira oceanica</name>
    <name type="common">Marine diatom</name>
    <dbReference type="NCBI Taxonomy" id="159749"/>
    <lineage>
        <taxon>Eukaryota</taxon>
        <taxon>Sar</taxon>
        <taxon>Stramenopiles</taxon>
        <taxon>Ochrophyta</taxon>
        <taxon>Bacillariophyta</taxon>
        <taxon>Coscinodiscophyceae</taxon>
        <taxon>Thalassiosirophycidae</taxon>
        <taxon>Thalassiosirales</taxon>
        <taxon>Thalassiosiraceae</taxon>
        <taxon>Thalassiosira</taxon>
    </lineage>
</organism>
<reference evidence="2 3" key="1">
    <citation type="journal article" date="2012" name="Genome Biol.">
        <title>Genome and low-iron response of an oceanic diatom adapted to chronic iron limitation.</title>
        <authorList>
            <person name="Lommer M."/>
            <person name="Specht M."/>
            <person name="Roy A.S."/>
            <person name="Kraemer L."/>
            <person name="Andreson R."/>
            <person name="Gutowska M.A."/>
            <person name="Wolf J."/>
            <person name="Bergner S.V."/>
            <person name="Schilhabel M.B."/>
            <person name="Klostermeier U.C."/>
            <person name="Beiko R.G."/>
            <person name="Rosenstiel P."/>
            <person name="Hippler M."/>
            <person name="Laroche J."/>
        </authorList>
    </citation>
    <scope>NUCLEOTIDE SEQUENCE [LARGE SCALE GENOMIC DNA]</scope>
    <source>
        <strain evidence="2 3">CCMP1005</strain>
    </source>
</reference>
<dbReference type="EMBL" id="AGNL01035845">
    <property type="protein sequence ID" value="EJK54421.1"/>
    <property type="molecule type" value="Genomic_DNA"/>
</dbReference>
<name>K0S028_THAOC</name>
<feature type="non-terminal residue" evidence="2">
    <location>
        <position position="1"/>
    </location>
</feature>